<organism evidence="9 10">
    <name type="scientific">Lineolata rhizophorae</name>
    <dbReference type="NCBI Taxonomy" id="578093"/>
    <lineage>
        <taxon>Eukaryota</taxon>
        <taxon>Fungi</taxon>
        <taxon>Dikarya</taxon>
        <taxon>Ascomycota</taxon>
        <taxon>Pezizomycotina</taxon>
        <taxon>Dothideomycetes</taxon>
        <taxon>Dothideomycetes incertae sedis</taxon>
        <taxon>Lineolatales</taxon>
        <taxon>Lineolataceae</taxon>
        <taxon>Lineolata</taxon>
    </lineage>
</organism>
<keyword evidence="3" id="KW-0862">Zinc</keyword>
<dbReference type="PROSITE" id="PS50073">
    <property type="entry name" value="COPPER_FIST_2"/>
    <property type="match status" value="1"/>
</dbReference>
<dbReference type="GO" id="GO:0006879">
    <property type="term" value="P:intracellular iron ion homeostasis"/>
    <property type="evidence" value="ECO:0007669"/>
    <property type="project" value="TreeGrafter"/>
</dbReference>
<evidence type="ECO:0000256" key="2">
    <source>
        <dbReference type="ARBA" id="ARBA00022723"/>
    </source>
</evidence>
<dbReference type="PANTHER" id="PTHR28088:SF5">
    <property type="entry name" value="TRANSCRIPTIONAL ACTIVATOR HAA1-RELATED"/>
    <property type="match status" value="1"/>
</dbReference>
<keyword evidence="6" id="KW-0804">Transcription</keyword>
<dbReference type="Gene3D" id="3.90.430.10">
    <property type="entry name" value="Copper fist DNA-binding domain"/>
    <property type="match status" value="1"/>
</dbReference>
<dbReference type="Proteomes" id="UP000799766">
    <property type="component" value="Unassembled WGS sequence"/>
</dbReference>
<dbReference type="GO" id="GO:0000981">
    <property type="term" value="F:DNA-binding transcription factor activity, RNA polymerase II-specific"/>
    <property type="evidence" value="ECO:0007669"/>
    <property type="project" value="TreeGrafter"/>
</dbReference>
<evidence type="ECO:0000256" key="6">
    <source>
        <dbReference type="ARBA" id="ARBA00023163"/>
    </source>
</evidence>
<evidence type="ECO:0000256" key="1">
    <source>
        <dbReference type="ARBA" id="ARBA00004123"/>
    </source>
</evidence>
<comment type="subcellular location">
    <subcellularLocation>
        <location evidence="1">Nucleus</location>
    </subcellularLocation>
</comment>
<dbReference type="SUPFAM" id="SSF57879">
    <property type="entry name" value="Zinc domain conserved in yeast copper-regulated transcription factors"/>
    <property type="match status" value="1"/>
</dbReference>
<dbReference type="FunFam" id="3.90.430.10:FF:000001">
    <property type="entry name" value="Copper fist DNA-binding protein"/>
    <property type="match status" value="1"/>
</dbReference>
<keyword evidence="7" id="KW-0539">Nucleus</keyword>
<feature type="domain" description="Copper-fist" evidence="8">
    <location>
        <begin position="1"/>
        <end position="40"/>
    </location>
</feature>
<proteinExistence type="predicted"/>
<dbReference type="InterPro" id="IPR001083">
    <property type="entry name" value="Cu_fist_DNA-bd_dom"/>
</dbReference>
<keyword evidence="2" id="KW-0479">Metal-binding</keyword>
<dbReference type="GO" id="GO:0005634">
    <property type="term" value="C:nucleus"/>
    <property type="evidence" value="ECO:0007669"/>
    <property type="project" value="UniProtKB-SubCell"/>
</dbReference>
<dbReference type="GO" id="GO:0000978">
    <property type="term" value="F:RNA polymerase II cis-regulatory region sequence-specific DNA binding"/>
    <property type="evidence" value="ECO:0007669"/>
    <property type="project" value="TreeGrafter"/>
</dbReference>
<dbReference type="Pfam" id="PF00649">
    <property type="entry name" value="Copper-fist"/>
    <property type="match status" value="1"/>
</dbReference>
<name>A0A6A6NM61_9PEZI</name>
<sequence>MPIIDGEKYACASCIKGHRVSGCQHIDRELRHINPKGRPVKQCEHCRGARKSKSHHAKCDC</sequence>
<evidence type="ECO:0000256" key="5">
    <source>
        <dbReference type="ARBA" id="ARBA00023015"/>
    </source>
</evidence>
<keyword evidence="5" id="KW-0805">Transcription regulation</keyword>
<evidence type="ECO:0000256" key="4">
    <source>
        <dbReference type="ARBA" id="ARBA00023008"/>
    </source>
</evidence>
<protein>
    <submittedName>
        <fullName evidence="9">Copper fist DNA binding domain-containing protein</fullName>
    </submittedName>
</protein>
<keyword evidence="4" id="KW-0186">Copper</keyword>
<dbReference type="SMART" id="SM00412">
    <property type="entry name" value="Cu_FIST"/>
    <property type="match status" value="1"/>
</dbReference>
<evidence type="ECO:0000259" key="8">
    <source>
        <dbReference type="PROSITE" id="PS50073"/>
    </source>
</evidence>
<evidence type="ECO:0000256" key="3">
    <source>
        <dbReference type="ARBA" id="ARBA00022833"/>
    </source>
</evidence>
<dbReference type="GO" id="GO:0005507">
    <property type="term" value="F:copper ion binding"/>
    <property type="evidence" value="ECO:0007669"/>
    <property type="project" value="InterPro"/>
</dbReference>
<dbReference type="InterPro" id="IPR036395">
    <property type="entry name" value="Cu_fist_DNA-bd_dom_sf"/>
</dbReference>
<keyword evidence="10" id="KW-1185">Reference proteome</keyword>
<evidence type="ECO:0000256" key="7">
    <source>
        <dbReference type="ARBA" id="ARBA00023242"/>
    </source>
</evidence>
<dbReference type="GO" id="GO:0006878">
    <property type="term" value="P:intracellular copper ion homeostasis"/>
    <property type="evidence" value="ECO:0007669"/>
    <property type="project" value="TreeGrafter"/>
</dbReference>
<evidence type="ECO:0000313" key="10">
    <source>
        <dbReference type="Proteomes" id="UP000799766"/>
    </source>
</evidence>
<dbReference type="AlphaFoldDB" id="A0A6A6NM61"/>
<dbReference type="PANTHER" id="PTHR28088">
    <property type="entry name" value="TRANSCRIPTIONAL ACTIVATOR HAA1-RELATED"/>
    <property type="match status" value="1"/>
</dbReference>
<gene>
    <name evidence="9" type="ORF">BDY21DRAFT_294033</name>
</gene>
<reference evidence="9" key="1">
    <citation type="journal article" date="2020" name="Stud. Mycol.">
        <title>101 Dothideomycetes genomes: a test case for predicting lifestyles and emergence of pathogens.</title>
        <authorList>
            <person name="Haridas S."/>
            <person name="Albert R."/>
            <person name="Binder M."/>
            <person name="Bloem J."/>
            <person name="Labutti K."/>
            <person name="Salamov A."/>
            <person name="Andreopoulos B."/>
            <person name="Baker S."/>
            <person name="Barry K."/>
            <person name="Bills G."/>
            <person name="Bluhm B."/>
            <person name="Cannon C."/>
            <person name="Castanera R."/>
            <person name="Culley D."/>
            <person name="Daum C."/>
            <person name="Ezra D."/>
            <person name="Gonzalez J."/>
            <person name="Henrissat B."/>
            <person name="Kuo A."/>
            <person name="Liang C."/>
            <person name="Lipzen A."/>
            <person name="Lutzoni F."/>
            <person name="Magnuson J."/>
            <person name="Mondo S."/>
            <person name="Nolan M."/>
            <person name="Ohm R."/>
            <person name="Pangilinan J."/>
            <person name="Park H.-J."/>
            <person name="Ramirez L."/>
            <person name="Alfaro M."/>
            <person name="Sun H."/>
            <person name="Tritt A."/>
            <person name="Yoshinaga Y."/>
            <person name="Zwiers L.-H."/>
            <person name="Turgeon B."/>
            <person name="Goodwin S."/>
            <person name="Spatafora J."/>
            <person name="Crous P."/>
            <person name="Grigoriev I."/>
        </authorList>
    </citation>
    <scope>NUCLEOTIDE SEQUENCE</scope>
    <source>
        <strain evidence="9">ATCC 16933</strain>
    </source>
</reference>
<evidence type="ECO:0000313" key="9">
    <source>
        <dbReference type="EMBL" id="KAF2452791.1"/>
    </source>
</evidence>
<accession>A0A6A6NM61</accession>
<dbReference type="SMART" id="SM01090">
    <property type="entry name" value="Copper-fist"/>
    <property type="match status" value="1"/>
</dbReference>
<dbReference type="PRINTS" id="PR00617">
    <property type="entry name" value="COPPERFIST"/>
</dbReference>
<dbReference type="EMBL" id="MU001703">
    <property type="protein sequence ID" value="KAF2452791.1"/>
    <property type="molecule type" value="Genomic_DNA"/>
</dbReference>
<dbReference type="InterPro" id="IPR051763">
    <property type="entry name" value="Copper_Homeo_Regul"/>
</dbReference>
<dbReference type="OrthoDB" id="5600085at2759"/>
<feature type="non-terminal residue" evidence="9">
    <location>
        <position position="61"/>
    </location>
</feature>
<dbReference type="GO" id="GO:0045944">
    <property type="term" value="P:positive regulation of transcription by RNA polymerase II"/>
    <property type="evidence" value="ECO:0007669"/>
    <property type="project" value="TreeGrafter"/>
</dbReference>